<organism evidence="2 3">
    <name type="scientific">Halobellus rarus</name>
    <dbReference type="NCBI Taxonomy" id="1126237"/>
    <lineage>
        <taxon>Archaea</taxon>
        <taxon>Methanobacteriati</taxon>
        <taxon>Methanobacteriota</taxon>
        <taxon>Stenosarchaea group</taxon>
        <taxon>Halobacteria</taxon>
        <taxon>Halobacteriales</taxon>
        <taxon>Haloferacaceae</taxon>
        <taxon>Halobellus</taxon>
    </lineage>
</organism>
<sequence>MAARSPELWTVTGPRCPICGAVVTGISARAPGRRTLEPCGHETGFLPAGEFRARERMDESGRILTDGGAPERTETRCRIDTNEIERLRYDSNGVLHFETDASTAAFTDSGERSSVLCGALLPGSGLPVRSSRIRDERRRGNVCDTCFSHLCGRIETDGGRPTCAECGSELPEEIDPGTGVYCPNCGHGQLVSDGGVPEHVDEDLFEAVASIPDADVESIAQYDDRAGHFVIESEPDDQDVEEIDEALTEAGYERNGHLPVPGMTQQNFAPIEDGDAR</sequence>
<evidence type="ECO:0000313" key="3">
    <source>
        <dbReference type="Proteomes" id="UP001597085"/>
    </source>
</evidence>
<feature type="region of interest" description="Disordered" evidence="1">
    <location>
        <begin position="252"/>
        <end position="277"/>
    </location>
</feature>
<gene>
    <name evidence="2" type="ORF">ACFSBX_10240</name>
</gene>
<comment type="caution">
    <text evidence="2">The sequence shown here is derived from an EMBL/GenBank/DDBJ whole genome shotgun (WGS) entry which is preliminary data.</text>
</comment>
<accession>A0ABD6CNA9</accession>
<dbReference type="EMBL" id="JBHUDK010000008">
    <property type="protein sequence ID" value="MFD1599334.1"/>
    <property type="molecule type" value="Genomic_DNA"/>
</dbReference>
<dbReference type="AlphaFoldDB" id="A0ABD6CNA9"/>
<proteinExistence type="predicted"/>
<name>A0ABD6CNA9_9EURY</name>
<dbReference type="RefSeq" id="WP_256422736.1">
    <property type="nucleotide sequence ID" value="NZ_JANHDI010000014.1"/>
</dbReference>
<reference evidence="2 3" key="1">
    <citation type="journal article" date="2019" name="Int. J. Syst. Evol. Microbiol.">
        <title>The Global Catalogue of Microorganisms (GCM) 10K type strain sequencing project: providing services to taxonomists for standard genome sequencing and annotation.</title>
        <authorList>
            <consortium name="The Broad Institute Genomics Platform"/>
            <consortium name="The Broad Institute Genome Sequencing Center for Infectious Disease"/>
            <person name="Wu L."/>
            <person name="Ma J."/>
        </authorList>
    </citation>
    <scope>NUCLEOTIDE SEQUENCE [LARGE SCALE GENOMIC DNA]</scope>
    <source>
        <strain evidence="2 3">CGMCC 1.12121</strain>
    </source>
</reference>
<evidence type="ECO:0000256" key="1">
    <source>
        <dbReference type="SAM" id="MobiDB-lite"/>
    </source>
</evidence>
<dbReference type="Proteomes" id="UP001597085">
    <property type="component" value="Unassembled WGS sequence"/>
</dbReference>
<evidence type="ECO:0000313" key="2">
    <source>
        <dbReference type="EMBL" id="MFD1599334.1"/>
    </source>
</evidence>
<protein>
    <submittedName>
        <fullName evidence="2">Uncharacterized protein</fullName>
    </submittedName>
</protein>
<keyword evidence="3" id="KW-1185">Reference proteome</keyword>